<dbReference type="SUPFAM" id="SSF54523">
    <property type="entry name" value="Pili subunits"/>
    <property type="match status" value="1"/>
</dbReference>
<dbReference type="InterPro" id="IPR038072">
    <property type="entry name" value="GspK_central_sf"/>
</dbReference>
<keyword evidence="7" id="KW-0808">Transferase</keyword>
<evidence type="ECO:0000256" key="1">
    <source>
        <dbReference type="ARBA" id="ARBA00004533"/>
    </source>
</evidence>
<evidence type="ECO:0000256" key="6">
    <source>
        <dbReference type="ARBA" id="ARBA00022603"/>
    </source>
</evidence>
<dbReference type="InterPro" id="IPR049179">
    <property type="entry name" value="T2SSK_SAM-like_2nd"/>
</dbReference>
<keyword evidence="9" id="KW-0653">Protein transport</keyword>
<keyword evidence="5 12" id="KW-0997">Cell inner membrane</keyword>
<evidence type="ECO:0000256" key="4">
    <source>
        <dbReference type="ARBA" id="ARBA00022475"/>
    </source>
</evidence>
<proteinExistence type="inferred from homology"/>
<feature type="domain" description="T2SS protein K first SAM-like" evidence="14">
    <location>
        <begin position="97"/>
        <end position="199"/>
    </location>
</feature>
<reference evidence="15 16" key="1">
    <citation type="submission" date="2017-07" db="EMBL/GenBank/DDBJ databases">
        <title>Tamlnaduibacter salinus (Mi-7) genome sequencing.</title>
        <authorList>
            <person name="Verma A."/>
            <person name="Krishnamurthi S."/>
        </authorList>
    </citation>
    <scope>NUCLEOTIDE SEQUENCE [LARGE SCALE GENOMIC DNA]</scope>
    <source>
        <strain evidence="15 16">Mi-7</strain>
    </source>
</reference>
<keyword evidence="16" id="KW-1185">Reference proteome</keyword>
<gene>
    <name evidence="15" type="ORF">CF392_10060</name>
</gene>
<evidence type="ECO:0000313" key="16">
    <source>
        <dbReference type="Proteomes" id="UP000218332"/>
    </source>
</evidence>
<dbReference type="Gene3D" id="3.30.1300.30">
    <property type="entry name" value="GSPII I/J protein-like"/>
    <property type="match status" value="1"/>
</dbReference>
<sequence length="319" mass="35180">MVLLAMALVVTLVGGMTHHQALRVYKATHQMARIQGQGIAYGAEAFAKQILRQDYDEDQEENLFVDSAEEVWAQYSAVVPVEQGRGVVEVQINDLGGRLNLNNLLAATGEVNEQARQRLDRLLTLLEIQSVRPAGVIDWIDSNRQTVNAYGAEDGDYLVMDPPYRAANQPFADVSELRLIEGMTEKAYQALAPYVTALPVSGTGINVNMAAPLLIQSLHPNLTASQAESVVQQRADSPFENIEEFLALPEFAGLGLKADGLAVRTRFFDVASRVTYNDNTYRLVTRMYRAQDGSFSVLGRDEGQRNLITKERFSVSGEG</sequence>
<evidence type="ECO:0000256" key="2">
    <source>
        <dbReference type="ARBA" id="ARBA00007246"/>
    </source>
</evidence>
<feature type="domain" description="T2SS protein K second SAM-like" evidence="13">
    <location>
        <begin position="205"/>
        <end position="263"/>
    </location>
</feature>
<protein>
    <recommendedName>
        <fullName evidence="12">Type II secretion system protein K</fullName>
    </recommendedName>
</protein>
<dbReference type="InterPro" id="IPR002052">
    <property type="entry name" value="DNA_methylase_N6_adenine_CS"/>
</dbReference>
<evidence type="ECO:0000259" key="14">
    <source>
        <dbReference type="Pfam" id="PF21687"/>
    </source>
</evidence>
<dbReference type="InterPro" id="IPR005628">
    <property type="entry name" value="GspK"/>
</dbReference>
<evidence type="ECO:0000256" key="9">
    <source>
        <dbReference type="ARBA" id="ARBA00022927"/>
    </source>
</evidence>
<keyword evidence="6" id="KW-0489">Methyltransferase</keyword>
<dbReference type="GO" id="GO:0005886">
    <property type="term" value="C:plasma membrane"/>
    <property type="evidence" value="ECO:0007669"/>
    <property type="project" value="UniProtKB-SubCell"/>
</dbReference>
<dbReference type="GO" id="GO:0003676">
    <property type="term" value="F:nucleic acid binding"/>
    <property type="evidence" value="ECO:0007669"/>
    <property type="project" value="InterPro"/>
</dbReference>
<dbReference type="AlphaFoldDB" id="A0A2A2I1W2"/>
<keyword evidence="4 12" id="KW-1003">Cell membrane</keyword>
<dbReference type="InterPro" id="IPR049031">
    <property type="entry name" value="T2SSK_SAM-like_1st"/>
</dbReference>
<evidence type="ECO:0000259" key="13">
    <source>
        <dbReference type="Pfam" id="PF03934"/>
    </source>
</evidence>
<comment type="subcellular location">
    <subcellularLocation>
        <location evidence="1 12">Cell inner membrane</location>
    </subcellularLocation>
</comment>
<keyword evidence="3 12" id="KW-0813">Transport</keyword>
<dbReference type="InterPro" id="IPR045584">
    <property type="entry name" value="Pilin-like"/>
</dbReference>
<keyword evidence="11 12" id="KW-0472">Membrane</keyword>
<dbReference type="SUPFAM" id="SSF158544">
    <property type="entry name" value="GspK insert domain-like"/>
    <property type="match status" value="2"/>
</dbReference>
<comment type="similarity">
    <text evidence="2 12">Belongs to the GSP K family.</text>
</comment>
<dbReference type="EMBL" id="NMPM01000052">
    <property type="protein sequence ID" value="PAV25637.1"/>
    <property type="molecule type" value="Genomic_DNA"/>
</dbReference>
<keyword evidence="10" id="KW-1133">Transmembrane helix</keyword>
<dbReference type="GO" id="GO:0008168">
    <property type="term" value="F:methyltransferase activity"/>
    <property type="evidence" value="ECO:0007669"/>
    <property type="project" value="UniProtKB-KW"/>
</dbReference>
<evidence type="ECO:0000256" key="7">
    <source>
        <dbReference type="ARBA" id="ARBA00022679"/>
    </source>
</evidence>
<name>A0A2A2I1W2_9GAMM</name>
<dbReference type="Pfam" id="PF03934">
    <property type="entry name" value="T2SSK"/>
    <property type="match status" value="1"/>
</dbReference>
<dbReference type="Pfam" id="PF21687">
    <property type="entry name" value="T2SSK_1st"/>
    <property type="match status" value="1"/>
</dbReference>
<dbReference type="Gene3D" id="1.10.40.60">
    <property type="entry name" value="EpsJ-like"/>
    <property type="match status" value="2"/>
</dbReference>
<dbReference type="PANTHER" id="PTHR38831:SF1">
    <property type="entry name" value="TYPE II SECRETION SYSTEM PROTEIN K-RELATED"/>
    <property type="match status" value="1"/>
</dbReference>
<evidence type="ECO:0000256" key="12">
    <source>
        <dbReference type="PIRNR" id="PIRNR002786"/>
    </source>
</evidence>
<evidence type="ECO:0000256" key="5">
    <source>
        <dbReference type="ARBA" id="ARBA00022519"/>
    </source>
</evidence>
<evidence type="ECO:0000313" key="15">
    <source>
        <dbReference type="EMBL" id="PAV25637.1"/>
    </source>
</evidence>
<dbReference type="GO" id="GO:0032259">
    <property type="term" value="P:methylation"/>
    <property type="evidence" value="ECO:0007669"/>
    <property type="project" value="UniProtKB-KW"/>
</dbReference>
<keyword evidence="8" id="KW-0812">Transmembrane</keyword>
<dbReference type="Proteomes" id="UP000218332">
    <property type="component" value="Unassembled WGS sequence"/>
</dbReference>
<evidence type="ECO:0000256" key="8">
    <source>
        <dbReference type="ARBA" id="ARBA00022692"/>
    </source>
</evidence>
<evidence type="ECO:0000256" key="3">
    <source>
        <dbReference type="ARBA" id="ARBA00022448"/>
    </source>
</evidence>
<evidence type="ECO:0000256" key="10">
    <source>
        <dbReference type="ARBA" id="ARBA00022989"/>
    </source>
</evidence>
<comment type="caution">
    <text evidence="15">The sequence shown here is derived from an EMBL/GenBank/DDBJ whole genome shotgun (WGS) entry which is preliminary data.</text>
</comment>
<dbReference type="PANTHER" id="PTHR38831">
    <property type="entry name" value="TYPE II SECRETION SYSTEM PROTEIN K"/>
    <property type="match status" value="1"/>
</dbReference>
<organism evidence="15 16">
    <name type="scientific">Tamilnaduibacter salinus</name>
    <dbReference type="NCBI Taxonomy" id="1484056"/>
    <lineage>
        <taxon>Bacteria</taxon>
        <taxon>Pseudomonadati</taxon>
        <taxon>Pseudomonadota</taxon>
        <taxon>Gammaproteobacteria</taxon>
        <taxon>Pseudomonadales</taxon>
        <taxon>Marinobacteraceae</taxon>
        <taxon>Tamilnaduibacter</taxon>
    </lineage>
</organism>
<accession>A0A2A2I1W2</accession>
<evidence type="ECO:0000256" key="11">
    <source>
        <dbReference type="ARBA" id="ARBA00023136"/>
    </source>
</evidence>
<dbReference type="NCBIfam" id="NF037980">
    <property type="entry name" value="T2SS_GspK"/>
    <property type="match status" value="1"/>
</dbReference>
<dbReference type="PIRSF" id="PIRSF002786">
    <property type="entry name" value="XcpX"/>
    <property type="match status" value="1"/>
</dbReference>
<dbReference type="PROSITE" id="PS00092">
    <property type="entry name" value="N6_MTASE"/>
    <property type="match status" value="1"/>
</dbReference>
<dbReference type="GO" id="GO:0009306">
    <property type="term" value="P:protein secretion"/>
    <property type="evidence" value="ECO:0007669"/>
    <property type="project" value="InterPro"/>
</dbReference>